<dbReference type="Proteomes" id="UP000492821">
    <property type="component" value="Unassembled WGS sequence"/>
</dbReference>
<keyword evidence="1" id="KW-1185">Reference proteome</keyword>
<dbReference type="AlphaFoldDB" id="A0A7E5A262"/>
<reference evidence="2" key="2">
    <citation type="submission" date="2020-10" db="UniProtKB">
        <authorList>
            <consortium name="WormBaseParasite"/>
        </authorList>
    </citation>
    <scope>IDENTIFICATION</scope>
</reference>
<sequence length="105" mass="11929">MDYTTESGFTQLCKNFTEVDKCYDNADPSSHQLCIVLESMYGRPYDCNIPIFKTVLRLCNSTYEDAMDIRNCYDNGMMQFSGSPDEAACRQKCCHDSSTFNASEP</sequence>
<name>A0A7E5A262_PANRE</name>
<protein>
    <submittedName>
        <fullName evidence="2">Chondroitin proteoglycan 4 domain-containing protein</fullName>
    </submittedName>
</protein>
<organism evidence="1 2">
    <name type="scientific">Panagrellus redivivus</name>
    <name type="common">Microworm</name>
    <dbReference type="NCBI Taxonomy" id="6233"/>
    <lineage>
        <taxon>Eukaryota</taxon>
        <taxon>Metazoa</taxon>
        <taxon>Ecdysozoa</taxon>
        <taxon>Nematoda</taxon>
        <taxon>Chromadorea</taxon>
        <taxon>Rhabditida</taxon>
        <taxon>Tylenchina</taxon>
        <taxon>Panagrolaimomorpha</taxon>
        <taxon>Panagrolaimoidea</taxon>
        <taxon>Panagrolaimidae</taxon>
        <taxon>Panagrellus</taxon>
    </lineage>
</organism>
<dbReference type="WBParaSite" id="Pan_g9356.t1">
    <property type="protein sequence ID" value="Pan_g9356.t1"/>
    <property type="gene ID" value="Pan_g9356"/>
</dbReference>
<reference evidence="1" key="1">
    <citation type="journal article" date="2013" name="Genetics">
        <title>The draft genome and transcriptome of Panagrellus redivivus are shaped by the harsh demands of a free-living lifestyle.</title>
        <authorList>
            <person name="Srinivasan J."/>
            <person name="Dillman A.R."/>
            <person name="Macchietto M.G."/>
            <person name="Heikkinen L."/>
            <person name="Lakso M."/>
            <person name="Fracchia K.M."/>
            <person name="Antoshechkin I."/>
            <person name="Mortazavi A."/>
            <person name="Wong G."/>
            <person name="Sternberg P.W."/>
        </authorList>
    </citation>
    <scope>NUCLEOTIDE SEQUENCE [LARGE SCALE GENOMIC DNA]</scope>
    <source>
        <strain evidence="1">MT8872</strain>
    </source>
</reference>
<evidence type="ECO:0000313" key="1">
    <source>
        <dbReference type="Proteomes" id="UP000492821"/>
    </source>
</evidence>
<accession>A0A7E5A262</accession>
<proteinExistence type="predicted"/>
<evidence type="ECO:0000313" key="2">
    <source>
        <dbReference type="WBParaSite" id="Pan_g9356.t1"/>
    </source>
</evidence>